<proteinExistence type="inferred from homology"/>
<reference evidence="9" key="2">
    <citation type="submission" date="2015-01" db="EMBL/GenBank/DDBJ databases">
        <title>Evolutionary Origins and Diversification of the Mycorrhizal Mutualists.</title>
        <authorList>
            <consortium name="DOE Joint Genome Institute"/>
            <consortium name="Mycorrhizal Genomics Consortium"/>
            <person name="Kohler A."/>
            <person name="Kuo A."/>
            <person name="Nagy L.G."/>
            <person name="Floudas D."/>
            <person name="Copeland A."/>
            <person name="Barry K.W."/>
            <person name="Cichocki N."/>
            <person name="Veneault-Fourrey C."/>
            <person name="LaButti K."/>
            <person name="Lindquist E.A."/>
            <person name="Lipzen A."/>
            <person name="Lundell T."/>
            <person name="Morin E."/>
            <person name="Murat C."/>
            <person name="Riley R."/>
            <person name="Ohm R."/>
            <person name="Sun H."/>
            <person name="Tunlid A."/>
            <person name="Henrissat B."/>
            <person name="Grigoriev I.V."/>
            <person name="Hibbett D.S."/>
            <person name="Martin F."/>
        </authorList>
    </citation>
    <scope>NUCLEOTIDE SEQUENCE [LARGE SCALE GENOMIC DNA]</scope>
    <source>
        <strain evidence="9">Marx 270</strain>
    </source>
</reference>
<reference evidence="8 9" key="1">
    <citation type="submission" date="2014-04" db="EMBL/GenBank/DDBJ databases">
        <authorList>
            <consortium name="DOE Joint Genome Institute"/>
            <person name="Kuo A."/>
            <person name="Kohler A."/>
            <person name="Costa M.D."/>
            <person name="Nagy L.G."/>
            <person name="Floudas D."/>
            <person name="Copeland A."/>
            <person name="Barry K.W."/>
            <person name="Cichocki N."/>
            <person name="Veneault-Fourrey C."/>
            <person name="LaButti K."/>
            <person name="Lindquist E.A."/>
            <person name="Lipzen A."/>
            <person name="Lundell T."/>
            <person name="Morin E."/>
            <person name="Murat C."/>
            <person name="Sun H."/>
            <person name="Tunlid A."/>
            <person name="Henrissat B."/>
            <person name="Grigoriev I.V."/>
            <person name="Hibbett D.S."/>
            <person name="Martin F."/>
            <person name="Nordberg H.P."/>
            <person name="Cantor M.N."/>
            <person name="Hua S.X."/>
        </authorList>
    </citation>
    <scope>NUCLEOTIDE SEQUENCE [LARGE SCALE GENOMIC DNA]</scope>
    <source>
        <strain evidence="8 9">Marx 270</strain>
    </source>
</reference>
<feature type="active site" description="Charge relay system" evidence="5">
    <location>
        <position position="111"/>
    </location>
</feature>
<dbReference type="GO" id="GO:0004040">
    <property type="term" value="F:amidase activity"/>
    <property type="evidence" value="ECO:0007669"/>
    <property type="project" value="UniProtKB-EC"/>
</dbReference>
<feature type="active site" description="Charge relay system" evidence="5">
    <location>
        <position position="186"/>
    </location>
</feature>
<accession>A0A0C3JKL1</accession>
<feature type="domain" description="Amidase" evidence="7">
    <location>
        <begin position="56"/>
        <end position="540"/>
    </location>
</feature>
<name>A0A0C3JKL1_PISTI</name>
<evidence type="ECO:0000256" key="4">
    <source>
        <dbReference type="ARBA" id="ARBA00022801"/>
    </source>
</evidence>
<dbReference type="Proteomes" id="UP000054217">
    <property type="component" value="Unassembled WGS sequence"/>
</dbReference>
<comment type="similarity">
    <text evidence="2">Belongs to the amidase family.</text>
</comment>
<evidence type="ECO:0000313" key="9">
    <source>
        <dbReference type="Proteomes" id="UP000054217"/>
    </source>
</evidence>
<evidence type="ECO:0000256" key="5">
    <source>
        <dbReference type="PIRSR" id="PIRSR001221-1"/>
    </source>
</evidence>
<dbReference type="InterPro" id="IPR023631">
    <property type="entry name" value="Amidase_dom"/>
</dbReference>
<feature type="active site" description="Acyl-ester intermediate" evidence="5">
    <location>
        <position position="210"/>
    </location>
</feature>
<dbReference type="Pfam" id="PF01425">
    <property type="entry name" value="Amidase"/>
    <property type="match status" value="1"/>
</dbReference>
<evidence type="ECO:0000256" key="6">
    <source>
        <dbReference type="PIRSR" id="PIRSR001221-2"/>
    </source>
</evidence>
<protein>
    <recommendedName>
        <fullName evidence="3">amidase</fullName>
        <ecNumber evidence="3">3.5.1.4</ecNumber>
    </recommendedName>
</protein>
<comment type="catalytic activity">
    <reaction evidence="1">
        <text>a monocarboxylic acid amide + H2O = a monocarboxylate + NH4(+)</text>
        <dbReference type="Rhea" id="RHEA:12020"/>
        <dbReference type="ChEBI" id="CHEBI:15377"/>
        <dbReference type="ChEBI" id="CHEBI:28938"/>
        <dbReference type="ChEBI" id="CHEBI:35757"/>
        <dbReference type="ChEBI" id="CHEBI:83628"/>
        <dbReference type="EC" id="3.5.1.4"/>
    </reaction>
</comment>
<dbReference type="AlphaFoldDB" id="A0A0C3JKL1"/>
<dbReference type="PANTHER" id="PTHR45847:SF6">
    <property type="entry name" value="FATTY ACID AMIDE HYDROLASE"/>
    <property type="match status" value="1"/>
</dbReference>
<evidence type="ECO:0000256" key="3">
    <source>
        <dbReference type="ARBA" id="ARBA00012922"/>
    </source>
</evidence>
<dbReference type="FunFam" id="3.90.1300.10:FF:000003">
    <property type="entry name" value="Amidase signature enzyme"/>
    <property type="match status" value="1"/>
</dbReference>
<evidence type="ECO:0000256" key="1">
    <source>
        <dbReference type="ARBA" id="ARBA00001311"/>
    </source>
</evidence>
<dbReference type="Gene3D" id="3.90.1300.10">
    <property type="entry name" value="Amidase signature (AS) domain"/>
    <property type="match status" value="1"/>
</dbReference>
<dbReference type="EMBL" id="KN831954">
    <property type="protein sequence ID" value="KIO09673.1"/>
    <property type="molecule type" value="Genomic_DNA"/>
</dbReference>
<dbReference type="EC" id="3.5.1.4" evidence="3"/>
<sequence>MGNQRDATISSKRTAREAALAHASTYDALKHDSFTSATATEIVQRISASEWTASQVLEAYIARAVEAQRRTNCLTEVFFEDARRQAIQLDEEFAATKKVRGRLHGVPMTFKDQFEIAGYDTTIGFTRWANQPCTDDAFLVSLCRAEGAIIIAKTNVPQTMFAFECSNPLWGRTLNPWNDKYTCGGSTGGEAAVLAMDGSALGVGSDVGGSIRIPASYCGIYSLKPSTGRVSAHGARGCRPGFEAIRVAYGPMARSIEDCDLFSRIAFGQLDPARRVTPVPYRPVELPKKLKFGYYFCDSLAQSSPATVRAIQETVNGLRKAGHECVEFSTLLPPSAMEVFVGLVTSDGYKKMLSHLQGDPQEDSLFLSTLGAKVPGFVRSLMCWAAQTFFGDRMFPRFFSQARTKSVIEFCDLIDRRNKVEEAWYQEVWDKHEFDGIIAPVQALPVIPHGACAYLSGIASATVLFNVIDSPVGIVPVTRVDASLDQLPSNFKPGETGGSTIFEKFMYQDGSRTVYNPQEMAGMPVGVQIVGRKWDDEKVLAMMRIVDDALGPRGFGPGCWKTGDNGGV</sequence>
<evidence type="ECO:0000259" key="7">
    <source>
        <dbReference type="Pfam" id="PF01425"/>
    </source>
</evidence>
<keyword evidence="4" id="KW-0378">Hydrolase</keyword>
<feature type="binding site" evidence="6">
    <location>
        <position position="186"/>
    </location>
    <ligand>
        <name>substrate</name>
    </ligand>
</feature>
<dbReference type="STRING" id="870435.A0A0C3JKL1"/>
<dbReference type="GO" id="GO:0017064">
    <property type="term" value="F:fatty acid amide hydrolase activity"/>
    <property type="evidence" value="ECO:0007669"/>
    <property type="project" value="TreeGrafter"/>
</dbReference>
<organism evidence="8 9">
    <name type="scientific">Pisolithus tinctorius Marx 270</name>
    <dbReference type="NCBI Taxonomy" id="870435"/>
    <lineage>
        <taxon>Eukaryota</taxon>
        <taxon>Fungi</taxon>
        <taxon>Dikarya</taxon>
        <taxon>Basidiomycota</taxon>
        <taxon>Agaricomycotina</taxon>
        <taxon>Agaricomycetes</taxon>
        <taxon>Agaricomycetidae</taxon>
        <taxon>Boletales</taxon>
        <taxon>Sclerodermatineae</taxon>
        <taxon>Pisolithaceae</taxon>
        <taxon>Pisolithus</taxon>
    </lineage>
</organism>
<dbReference type="PIRSF" id="PIRSF001221">
    <property type="entry name" value="Amidase_fungi"/>
    <property type="match status" value="1"/>
</dbReference>
<feature type="binding site" evidence="6">
    <location>
        <begin position="207"/>
        <end position="210"/>
    </location>
    <ligand>
        <name>substrate</name>
    </ligand>
</feature>
<dbReference type="SUPFAM" id="SSF75304">
    <property type="entry name" value="Amidase signature (AS) enzymes"/>
    <property type="match status" value="1"/>
</dbReference>
<dbReference type="PANTHER" id="PTHR45847">
    <property type="entry name" value="FATTY ACID AMIDE HYDROLASE"/>
    <property type="match status" value="1"/>
</dbReference>
<evidence type="ECO:0000256" key="2">
    <source>
        <dbReference type="ARBA" id="ARBA00009199"/>
    </source>
</evidence>
<feature type="binding site" evidence="6">
    <location>
        <position position="160"/>
    </location>
    <ligand>
        <name>substrate</name>
    </ligand>
</feature>
<gene>
    <name evidence="8" type="ORF">M404DRAFT_14157</name>
</gene>
<evidence type="ECO:0000313" key="8">
    <source>
        <dbReference type="EMBL" id="KIO09673.1"/>
    </source>
</evidence>
<dbReference type="InterPro" id="IPR036928">
    <property type="entry name" value="AS_sf"/>
</dbReference>
<dbReference type="GO" id="GO:0009062">
    <property type="term" value="P:fatty acid catabolic process"/>
    <property type="evidence" value="ECO:0007669"/>
    <property type="project" value="TreeGrafter"/>
</dbReference>
<keyword evidence="9" id="KW-1185">Reference proteome</keyword>
<dbReference type="InParanoid" id="A0A0C3JKL1"/>
<dbReference type="OrthoDB" id="6428749at2759"/>
<dbReference type="InterPro" id="IPR052096">
    <property type="entry name" value="Endocannabinoid_amidase"/>
</dbReference>
<dbReference type="HOGENOM" id="CLU_009600_9_3_1"/>